<dbReference type="InterPro" id="IPR013131">
    <property type="entry name" value="Mannitol_DH_N"/>
</dbReference>
<dbReference type="AlphaFoldDB" id="A0A4V6JGL4"/>
<keyword evidence="1 4" id="KW-0560">Oxidoreductase</keyword>
<dbReference type="Gene3D" id="3.40.50.720">
    <property type="entry name" value="NAD(P)-binding Rossmann-like Domain"/>
    <property type="match status" value="1"/>
</dbReference>
<dbReference type="SUPFAM" id="SSF51735">
    <property type="entry name" value="NAD(P)-binding Rossmann-fold domains"/>
    <property type="match status" value="1"/>
</dbReference>
<dbReference type="GO" id="GO:0050086">
    <property type="term" value="F:mannitol 2-dehydrogenase activity"/>
    <property type="evidence" value="ECO:0007669"/>
    <property type="project" value="UniProtKB-EC"/>
</dbReference>
<dbReference type="PRINTS" id="PR00084">
    <property type="entry name" value="MTLDHDRGNASE"/>
</dbReference>
<dbReference type="InterPro" id="IPR050988">
    <property type="entry name" value="Mannitol_DH/Oxidoreductase"/>
</dbReference>
<protein>
    <submittedName>
        <fullName evidence="4">Mannitol 2-dehydrogenase</fullName>
        <ecNumber evidence="4">1.1.1.67</ecNumber>
    </submittedName>
</protein>
<proteinExistence type="predicted"/>
<dbReference type="Pfam" id="PF01232">
    <property type="entry name" value="Mannitol_dh"/>
    <property type="match status" value="1"/>
</dbReference>
<evidence type="ECO:0000313" key="4">
    <source>
        <dbReference type="EMBL" id="VTP60593.1"/>
    </source>
</evidence>
<dbReference type="EMBL" id="LR590463">
    <property type="protein sequence ID" value="VTP60593.1"/>
    <property type="molecule type" value="Genomic_DNA"/>
</dbReference>
<dbReference type="PANTHER" id="PTHR43362">
    <property type="entry name" value="MANNITOL DEHYDROGENASE DSF1-RELATED"/>
    <property type="match status" value="1"/>
</dbReference>
<dbReference type="InterPro" id="IPR000669">
    <property type="entry name" value="Mannitol_DH"/>
</dbReference>
<feature type="compositionally biased region" description="Basic and acidic residues" evidence="2">
    <location>
        <begin position="264"/>
        <end position="273"/>
    </location>
</feature>
<feature type="region of interest" description="Disordered" evidence="2">
    <location>
        <begin position="207"/>
        <end position="273"/>
    </location>
</feature>
<feature type="domain" description="Mannitol dehydrogenase N-terminal" evidence="3">
    <location>
        <begin position="8"/>
        <end position="184"/>
    </location>
</feature>
<evidence type="ECO:0000259" key="3">
    <source>
        <dbReference type="Pfam" id="PF01232"/>
    </source>
</evidence>
<reference evidence="4 5" key="1">
    <citation type="submission" date="2019-05" db="EMBL/GenBank/DDBJ databases">
        <authorList>
            <consortium name="Pathogen Informatics"/>
        </authorList>
    </citation>
    <scope>NUCLEOTIDE SEQUENCE [LARGE SCALE GENOMIC DNA]</scope>
    <source>
        <strain evidence="4 5">NCTC12971</strain>
    </source>
</reference>
<dbReference type="PANTHER" id="PTHR43362:SF7">
    <property type="entry name" value="D-MANNONATE OXIDOREDUCTASE"/>
    <property type="match status" value="1"/>
</dbReference>
<gene>
    <name evidence="4" type="primary">mtlK_1</name>
    <name evidence="4" type="ORF">NCTC12971_01079</name>
</gene>
<dbReference type="InterPro" id="IPR036291">
    <property type="entry name" value="NAD(P)-bd_dom_sf"/>
</dbReference>
<sequence length="273" mass="29564">MNEQNTWLHIGLGSFHRAHQAWYLHRLIAAGDQRWHIAAGNIRNDAEQVVQALAAQDGRYVLETVSPDGEREYEEIASIRKLLPWQPDLQPLIDEGARPQTKVIAFTVTEGGYYLDTGHRLDVGNVDLAADLNGGCKTIYGAVTKILEQRMAQNAGPLTLLSCDNVRHNGDRFRDGLAEFLQLSGKSAVSDWLAATPAARTPWLTASRRVGGGSTGAHQGANRDRRPAPVMGGELYPVGGGRQLPRRMPGSGRGGRGAGGVGDPLRRGENPHS</sequence>
<accession>A0A4V6JGL4</accession>
<evidence type="ECO:0000256" key="2">
    <source>
        <dbReference type="SAM" id="MobiDB-lite"/>
    </source>
</evidence>
<dbReference type="GO" id="GO:0008866">
    <property type="term" value="F:fructuronate reductase activity"/>
    <property type="evidence" value="ECO:0007669"/>
    <property type="project" value="TreeGrafter"/>
</dbReference>
<evidence type="ECO:0000256" key="1">
    <source>
        <dbReference type="ARBA" id="ARBA00023002"/>
    </source>
</evidence>
<evidence type="ECO:0000313" key="5">
    <source>
        <dbReference type="Proteomes" id="UP000307968"/>
    </source>
</evidence>
<dbReference type="GO" id="GO:0042840">
    <property type="term" value="P:D-glucuronate catabolic process"/>
    <property type="evidence" value="ECO:0007669"/>
    <property type="project" value="TreeGrafter"/>
</dbReference>
<dbReference type="Proteomes" id="UP000307968">
    <property type="component" value="Chromosome"/>
</dbReference>
<organism evidence="4 5">
    <name type="scientific">Serratia rubidaea</name>
    <name type="common">Serratia marinorubra</name>
    <dbReference type="NCBI Taxonomy" id="61652"/>
    <lineage>
        <taxon>Bacteria</taxon>
        <taxon>Pseudomonadati</taxon>
        <taxon>Pseudomonadota</taxon>
        <taxon>Gammaproteobacteria</taxon>
        <taxon>Enterobacterales</taxon>
        <taxon>Yersiniaceae</taxon>
        <taxon>Serratia</taxon>
    </lineage>
</organism>
<dbReference type="EC" id="1.1.1.67" evidence="4"/>
<name>A0A4V6JGL4_SERRU</name>
<feature type="compositionally biased region" description="Gly residues" evidence="2">
    <location>
        <begin position="251"/>
        <end position="262"/>
    </location>
</feature>